<comment type="caution">
    <text evidence="1">The sequence shown here is derived from an EMBL/GenBank/DDBJ whole genome shotgun (WGS) entry which is preliminary data.</text>
</comment>
<protein>
    <recommendedName>
        <fullName evidence="3">Transcriptional regulator, TetR family</fullName>
    </recommendedName>
</protein>
<dbReference type="SUPFAM" id="SSF46689">
    <property type="entry name" value="Homeodomain-like"/>
    <property type="match status" value="1"/>
</dbReference>
<evidence type="ECO:0008006" key="3">
    <source>
        <dbReference type="Google" id="ProtNLM"/>
    </source>
</evidence>
<dbReference type="AlphaFoldDB" id="A0A0F4LR71"/>
<reference evidence="1 2" key="1">
    <citation type="submission" date="2015-01" db="EMBL/GenBank/DDBJ databases">
        <title>Comparative genomics of the lactic acid bacteria isolated from the honey bee gut.</title>
        <authorList>
            <person name="Ellegaard K.M."/>
            <person name="Tamarit D."/>
            <person name="Javelind E."/>
            <person name="Olofsson T."/>
            <person name="Andersson S.G."/>
            <person name="Vasquez A."/>
        </authorList>
    </citation>
    <scope>NUCLEOTIDE SEQUENCE [LARGE SCALE GENOMIC DNA]</scope>
    <source>
        <strain evidence="1 2">Hma11</strain>
    </source>
</reference>
<dbReference type="Proteomes" id="UP000033682">
    <property type="component" value="Unassembled WGS sequence"/>
</dbReference>
<evidence type="ECO:0000313" key="2">
    <source>
        <dbReference type="Proteomes" id="UP000033682"/>
    </source>
</evidence>
<evidence type="ECO:0000313" key="1">
    <source>
        <dbReference type="EMBL" id="KJY60823.1"/>
    </source>
</evidence>
<dbReference type="InterPro" id="IPR009057">
    <property type="entry name" value="Homeodomain-like_sf"/>
</dbReference>
<organism evidence="1 2">
    <name type="scientific">Lactobacillus apis</name>
    <dbReference type="NCBI Taxonomy" id="303541"/>
    <lineage>
        <taxon>Bacteria</taxon>
        <taxon>Bacillati</taxon>
        <taxon>Bacillota</taxon>
        <taxon>Bacilli</taxon>
        <taxon>Lactobacillales</taxon>
        <taxon>Lactobacillaceae</taxon>
        <taxon>Lactobacillus</taxon>
    </lineage>
</organism>
<accession>A0A0F4LR71</accession>
<dbReference type="STRING" id="303541.JF72_09810"/>
<proteinExistence type="predicted"/>
<dbReference type="RefSeq" id="WP_046307364.1">
    <property type="nucleotide sequence ID" value="NZ_CP132378.1"/>
</dbReference>
<dbReference type="EMBL" id="JXLG01000006">
    <property type="protein sequence ID" value="KJY60823.1"/>
    <property type="molecule type" value="Genomic_DNA"/>
</dbReference>
<dbReference type="PATRIC" id="fig|303541.3.peg.1141"/>
<sequence>MATIKFEEVLKGDLSKSIVRKYTVIDFCKKAGIERGSFYQRYGNICDLFASVMVLQVRRTLRNLEKESIEAMIFRMLEKVRANKYYFLNIILISKDSRVFYDVLRKEIALAIENYMRPRGAFSVRQVELVANGIYAITYYWILNECKHDIRDVYQCIGLLLKNINKTKKVSLSSHLN</sequence>
<dbReference type="HOGENOM" id="CLU_111533_1_0_9"/>
<gene>
    <name evidence="1" type="ORF">JF72_09810</name>
</gene>
<name>A0A0F4LR71_9LACO</name>
<keyword evidence="2" id="KW-1185">Reference proteome</keyword>
<dbReference type="Gene3D" id="1.10.357.10">
    <property type="entry name" value="Tetracycline Repressor, domain 2"/>
    <property type="match status" value="1"/>
</dbReference>